<reference evidence="4 5" key="1">
    <citation type="submission" date="2015-09" db="EMBL/GenBank/DDBJ databases">
        <title>Draft genome sequence of Kouleothrix aurantiaca JCM 19913.</title>
        <authorList>
            <person name="Hemp J."/>
        </authorList>
    </citation>
    <scope>NUCLEOTIDE SEQUENCE [LARGE SCALE GENOMIC DNA]</scope>
    <source>
        <strain evidence="4 5">COM-B</strain>
    </source>
</reference>
<organism evidence="4 5">
    <name type="scientific">Kouleothrix aurantiaca</name>
    <dbReference type="NCBI Taxonomy" id="186479"/>
    <lineage>
        <taxon>Bacteria</taxon>
        <taxon>Bacillati</taxon>
        <taxon>Chloroflexota</taxon>
        <taxon>Chloroflexia</taxon>
        <taxon>Chloroflexales</taxon>
        <taxon>Roseiflexineae</taxon>
        <taxon>Roseiflexaceae</taxon>
        <taxon>Kouleothrix</taxon>
    </lineage>
</organism>
<dbReference type="EMBL" id="LJCR01000826">
    <property type="protein sequence ID" value="KPV51659.1"/>
    <property type="molecule type" value="Genomic_DNA"/>
</dbReference>
<evidence type="ECO:0000256" key="2">
    <source>
        <dbReference type="PROSITE-ProRule" id="PRU00335"/>
    </source>
</evidence>
<dbReference type="Gene3D" id="1.10.10.60">
    <property type="entry name" value="Homeodomain-like"/>
    <property type="match status" value="1"/>
</dbReference>
<evidence type="ECO:0000313" key="5">
    <source>
        <dbReference type="Proteomes" id="UP000050509"/>
    </source>
</evidence>
<feature type="DNA-binding region" description="H-T-H motif" evidence="2">
    <location>
        <begin position="34"/>
        <end position="53"/>
    </location>
</feature>
<proteinExistence type="predicted"/>
<protein>
    <recommendedName>
        <fullName evidence="3">HTH tetR-type domain-containing protein</fullName>
    </recommendedName>
</protein>
<comment type="caution">
    <text evidence="4">The sequence shown here is derived from an EMBL/GenBank/DDBJ whole genome shotgun (WGS) entry which is preliminary data.</text>
</comment>
<dbReference type="PROSITE" id="PS50977">
    <property type="entry name" value="HTH_TETR_2"/>
    <property type="match status" value="1"/>
</dbReference>
<dbReference type="Gene3D" id="1.10.357.10">
    <property type="entry name" value="Tetracycline Repressor, domain 2"/>
    <property type="match status" value="1"/>
</dbReference>
<name>A0A0P9DNF7_9CHLR</name>
<dbReference type="PANTHER" id="PTHR43479">
    <property type="entry name" value="ACREF/ENVCD OPERON REPRESSOR-RELATED"/>
    <property type="match status" value="1"/>
</dbReference>
<dbReference type="InterPro" id="IPR050624">
    <property type="entry name" value="HTH-type_Tx_Regulator"/>
</dbReference>
<keyword evidence="5" id="KW-1185">Reference proteome</keyword>
<evidence type="ECO:0000313" key="4">
    <source>
        <dbReference type="EMBL" id="KPV51659.1"/>
    </source>
</evidence>
<dbReference type="InterPro" id="IPR001647">
    <property type="entry name" value="HTH_TetR"/>
</dbReference>
<sequence length="203" mass="23064">MPKGFSDEERAHIINSLREQGRQLFGTYGLRKTNVEDLTHAVGISKGAFYLFYDSKEALFYDILERFEAEYRERMLGRLGDISQPAHTRLAAALHEAVSMWRSHPLFAHFGQDDMAYLARKIPPERLAANENSDVLFTKRLIAVGRTVGIHITATPEMMTGLLRAIVLLNLQEETIGRALFGDVIRILIEQTTAYLLKEDARD</sequence>
<dbReference type="SUPFAM" id="SSF46689">
    <property type="entry name" value="Homeodomain-like"/>
    <property type="match status" value="1"/>
</dbReference>
<dbReference type="Proteomes" id="UP000050509">
    <property type="component" value="Unassembled WGS sequence"/>
</dbReference>
<accession>A0A0P9DNF7</accession>
<evidence type="ECO:0000256" key="1">
    <source>
        <dbReference type="ARBA" id="ARBA00023125"/>
    </source>
</evidence>
<evidence type="ECO:0000259" key="3">
    <source>
        <dbReference type="PROSITE" id="PS50977"/>
    </source>
</evidence>
<keyword evidence="1 2" id="KW-0238">DNA-binding</keyword>
<dbReference type="GO" id="GO:0003677">
    <property type="term" value="F:DNA binding"/>
    <property type="evidence" value="ECO:0007669"/>
    <property type="project" value="UniProtKB-UniRule"/>
</dbReference>
<dbReference type="Pfam" id="PF00440">
    <property type="entry name" value="TetR_N"/>
    <property type="match status" value="1"/>
</dbReference>
<dbReference type="AlphaFoldDB" id="A0A0P9DNF7"/>
<gene>
    <name evidence="4" type="ORF">SE17_19960</name>
</gene>
<feature type="domain" description="HTH tetR-type" evidence="3">
    <location>
        <begin position="11"/>
        <end position="71"/>
    </location>
</feature>
<dbReference type="PANTHER" id="PTHR43479:SF11">
    <property type="entry name" value="ACREF_ENVCD OPERON REPRESSOR-RELATED"/>
    <property type="match status" value="1"/>
</dbReference>
<dbReference type="InterPro" id="IPR009057">
    <property type="entry name" value="Homeodomain-like_sf"/>
</dbReference>